<dbReference type="RefSeq" id="WP_067518873.1">
    <property type="nucleotide sequence ID" value="NZ_JABELX010000007.1"/>
</dbReference>
<evidence type="ECO:0000313" key="1">
    <source>
        <dbReference type="EMBL" id="NNH72241.1"/>
    </source>
</evidence>
<proteinExistence type="predicted"/>
<organism evidence="1 2">
    <name type="scientific">Nocardia uniformis</name>
    <dbReference type="NCBI Taxonomy" id="53432"/>
    <lineage>
        <taxon>Bacteria</taxon>
        <taxon>Bacillati</taxon>
        <taxon>Actinomycetota</taxon>
        <taxon>Actinomycetes</taxon>
        <taxon>Mycobacteriales</taxon>
        <taxon>Nocardiaceae</taxon>
        <taxon>Nocardia</taxon>
    </lineage>
</organism>
<dbReference type="Gene3D" id="3.30.530.20">
    <property type="match status" value="1"/>
</dbReference>
<dbReference type="Proteomes" id="UP000586827">
    <property type="component" value="Unassembled WGS sequence"/>
</dbReference>
<dbReference type="CDD" id="cd07812">
    <property type="entry name" value="SRPBCC"/>
    <property type="match status" value="1"/>
</dbReference>
<gene>
    <name evidence="1" type="ORF">HLB23_20660</name>
</gene>
<protein>
    <submittedName>
        <fullName evidence="1">SRPBCC family protein</fullName>
    </submittedName>
</protein>
<keyword evidence="2" id="KW-1185">Reference proteome</keyword>
<name>A0A849CFP5_9NOCA</name>
<dbReference type="InterPro" id="IPR019587">
    <property type="entry name" value="Polyketide_cyclase/dehydratase"/>
</dbReference>
<dbReference type="Pfam" id="PF10604">
    <property type="entry name" value="Polyketide_cyc2"/>
    <property type="match status" value="1"/>
</dbReference>
<dbReference type="SUPFAM" id="SSF55961">
    <property type="entry name" value="Bet v1-like"/>
    <property type="match status" value="1"/>
</dbReference>
<accession>A0A849CFP5</accession>
<sequence length="143" mass="15218">MASTHVEKDIEAPIDKVWEVAGDLRRWSEWNTMFTGWKGEPPAVPEPGAKLIAVLTVMGMANSVTLTIEEFEPLRRIALSGIGMAGAKVTLTMSVADLGGTTRMSSDVDFVSQMMVGAIGAAVEKAARQELAASLDKLAAIVE</sequence>
<dbReference type="AlphaFoldDB" id="A0A849CFP5"/>
<comment type="caution">
    <text evidence="1">The sequence shown here is derived from an EMBL/GenBank/DDBJ whole genome shotgun (WGS) entry which is preliminary data.</text>
</comment>
<dbReference type="EMBL" id="JABELX010000007">
    <property type="protein sequence ID" value="NNH72241.1"/>
    <property type="molecule type" value="Genomic_DNA"/>
</dbReference>
<dbReference type="InterPro" id="IPR023393">
    <property type="entry name" value="START-like_dom_sf"/>
</dbReference>
<evidence type="ECO:0000313" key="2">
    <source>
        <dbReference type="Proteomes" id="UP000586827"/>
    </source>
</evidence>
<reference evidence="1 2" key="1">
    <citation type="submission" date="2020-05" db="EMBL/GenBank/DDBJ databases">
        <title>MicrobeNet Type strains.</title>
        <authorList>
            <person name="Nicholson A.C."/>
        </authorList>
    </citation>
    <scope>NUCLEOTIDE SEQUENCE [LARGE SCALE GENOMIC DNA]</scope>
    <source>
        <strain evidence="1 2">JCM 3224</strain>
    </source>
</reference>